<organism evidence="6 7">
    <name type="scientific">Steroidobacter denitrificans</name>
    <dbReference type="NCBI Taxonomy" id="465721"/>
    <lineage>
        <taxon>Bacteria</taxon>
        <taxon>Pseudomonadati</taxon>
        <taxon>Pseudomonadota</taxon>
        <taxon>Gammaproteobacteria</taxon>
        <taxon>Steroidobacterales</taxon>
        <taxon>Steroidobacteraceae</taxon>
        <taxon>Steroidobacter</taxon>
    </lineage>
</organism>
<keyword evidence="3" id="KW-0812">Transmembrane</keyword>
<dbReference type="InterPro" id="IPR026265">
    <property type="entry name" value="LptC"/>
</dbReference>
<dbReference type="InterPro" id="IPR010664">
    <property type="entry name" value="LipoPS_assembly_LptC-rel"/>
</dbReference>
<dbReference type="Gene3D" id="2.60.450.10">
    <property type="entry name" value="Lipopolysaccharide (LPS) transport protein A like domain"/>
    <property type="match status" value="1"/>
</dbReference>
<keyword evidence="2" id="KW-0997">Cell inner membrane</keyword>
<evidence type="ECO:0000256" key="3">
    <source>
        <dbReference type="ARBA" id="ARBA00022692"/>
    </source>
</evidence>
<name>A0A127F6P2_STEDE</name>
<dbReference type="PANTHER" id="PTHR37481:SF1">
    <property type="entry name" value="LIPOPOLYSACCHARIDE EXPORT SYSTEM PROTEIN LPTC"/>
    <property type="match status" value="1"/>
</dbReference>
<sequence>MNWRWVLVAALPAALVIGYGALVDRRAAPVSSSEAPPQPGYYLQDALITETHVDGSMKMRLTARRIEQQPQDGSFLLSAVHADYYQAPDREWKLSARSGFMPGDSHVLNLQGNVELWPANATEGAFLRTETMAIDTDKNIAYSTNSPVNLRFGQHVMVVNSFTADLSTEKIRVKAAKGRYEPQ</sequence>
<dbReference type="NCBIfam" id="TIGR04409">
    <property type="entry name" value="LptC_YrbK"/>
    <property type="match status" value="1"/>
</dbReference>
<dbReference type="RefSeq" id="WP_066918637.1">
    <property type="nucleotide sequence ID" value="NZ_CP011971.1"/>
</dbReference>
<dbReference type="EMBL" id="CP011971">
    <property type="protein sequence ID" value="AMN46126.1"/>
    <property type="molecule type" value="Genomic_DNA"/>
</dbReference>
<dbReference type="Pfam" id="PF06835">
    <property type="entry name" value="LptC"/>
    <property type="match status" value="1"/>
</dbReference>
<evidence type="ECO:0000256" key="5">
    <source>
        <dbReference type="ARBA" id="ARBA00023136"/>
    </source>
</evidence>
<dbReference type="InterPro" id="IPR052363">
    <property type="entry name" value="LPS_export_LptC"/>
</dbReference>
<dbReference type="Proteomes" id="UP000070250">
    <property type="component" value="Chromosome"/>
</dbReference>
<evidence type="ECO:0008006" key="8">
    <source>
        <dbReference type="Google" id="ProtNLM"/>
    </source>
</evidence>
<dbReference type="GO" id="GO:0015221">
    <property type="term" value="F:lipopolysaccharide transmembrane transporter activity"/>
    <property type="evidence" value="ECO:0007669"/>
    <property type="project" value="InterPro"/>
</dbReference>
<accession>A0A127F6P2</accession>
<evidence type="ECO:0000313" key="6">
    <source>
        <dbReference type="EMBL" id="AMN46126.1"/>
    </source>
</evidence>
<dbReference type="GO" id="GO:0030288">
    <property type="term" value="C:outer membrane-bounded periplasmic space"/>
    <property type="evidence" value="ECO:0007669"/>
    <property type="project" value="TreeGrafter"/>
</dbReference>
<keyword evidence="5" id="KW-0472">Membrane</keyword>
<dbReference type="GO" id="GO:0017089">
    <property type="term" value="F:glycolipid transfer activity"/>
    <property type="evidence" value="ECO:0007669"/>
    <property type="project" value="TreeGrafter"/>
</dbReference>
<keyword evidence="7" id="KW-1185">Reference proteome</keyword>
<evidence type="ECO:0000256" key="4">
    <source>
        <dbReference type="ARBA" id="ARBA00022989"/>
    </source>
</evidence>
<gene>
    <name evidence="6" type="ORF">ACG33_03170</name>
</gene>
<evidence type="ECO:0000313" key="7">
    <source>
        <dbReference type="Proteomes" id="UP000070250"/>
    </source>
</evidence>
<dbReference type="AlphaFoldDB" id="A0A127F6P2"/>
<evidence type="ECO:0000256" key="2">
    <source>
        <dbReference type="ARBA" id="ARBA00022519"/>
    </source>
</evidence>
<proteinExistence type="predicted"/>
<dbReference type="GO" id="GO:0005886">
    <property type="term" value="C:plasma membrane"/>
    <property type="evidence" value="ECO:0007669"/>
    <property type="project" value="InterPro"/>
</dbReference>
<protein>
    <recommendedName>
        <fullName evidence="8">Lipopolysaccharide export system protein LptC</fullName>
    </recommendedName>
</protein>
<evidence type="ECO:0000256" key="1">
    <source>
        <dbReference type="ARBA" id="ARBA00022475"/>
    </source>
</evidence>
<dbReference type="OrthoDB" id="7058005at2"/>
<dbReference type="STRING" id="465721.ACG33_03170"/>
<reference evidence="6 7" key="1">
    <citation type="submission" date="2015-06" db="EMBL/GenBank/DDBJ databases">
        <title>A Comprehensive Approach to Explore the Metabolic and Phylogenetic Diversity of Bacterial Steroid Degradation in the Environment: Testosterone as an Example.</title>
        <authorList>
            <person name="Yang F.-C."/>
            <person name="Chen Y.-L."/>
            <person name="Yu C.-P."/>
            <person name="Tang S.-L."/>
            <person name="Wang P.-H."/>
            <person name="Ismail W."/>
            <person name="Wang C.-H."/>
            <person name="Yang C.-Y."/>
            <person name="Chiang Y.-R."/>
        </authorList>
    </citation>
    <scope>NUCLEOTIDE SEQUENCE [LARGE SCALE GENOMIC DNA]</scope>
    <source>
        <strain evidence="6 7">DSM 18526</strain>
    </source>
</reference>
<keyword evidence="4" id="KW-1133">Transmembrane helix</keyword>
<dbReference type="KEGG" id="sdf:ACG33_03170"/>
<keyword evidence="1" id="KW-1003">Cell membrane</keyword>
<dbReference type="PANTHER" id="PTHR37481">
    <property type="entry name" value="LIPOPOLYSACCHARIDE EXPORT SYSTEM PROTEIN LPTC"/>
    <property type="match status" value="1"/>
</dbReference>